<organism evidence="2 3">
    <name type="scientific">Fredinandcohnia quinoae</name>
    <dbReference type="NCBI Taxonomy" id="2918902"/>
    <lineage>
        <taxon>Bacteria</taxon>
        <taxon>Bacillati</taxon>
        <taxon>Bacillota</taxon>
        <taxon>Bacilli</taxon>
        <taxon>Bacillales</taxon>
        <taxon>Bacillaceae</taxon>
        <taxon>Fredinandcohnia</taxon>
    </lineage>
</organism>
<proteinExistence type="predicted"/>
<keyword evidence="3" id="KW-1185">Reference proteome</keyword>
<evidence type="ECO:0000313" key="3">
    <source>
        <dbReference type="Proteomes" id="UP001431131"/>
    </source>
</evidence>
<feature type="compositionally biased region" description="Pro residues" evidence="1">
    <location>
        <begin position="1"/>
        <end position="15"/>
    </location>
</feature>
<sequence length="109" mass="12378">MGPPSGPPPGPPNFGPPFGQQGQDVGPPNSPPPSFVPMQSQEISTFAVDPGSIRRCLFRFTYVWLQNRQQFWFYPTFVGRSSISGYRWNGFRWLFFGIDLRRISSFTCV</sequence>
<evidence type="ECO:0000313" key="2">
    <source>
        <dbReference type="EMBL" id="MCH1624487.1"/>
    </source>
</evidence>
<evidence type="ECO:0000256" key="1">
    <source>
        <dbReference type="SAM" id="MobiDB-lite"/>
    </source>
</evidence>
<evidence type="ECO:0008006" key="4">
    <source>
        <dbReference type="Google" id="ProtNLM"/>
    </source>
</evidence>
<protein>
    <recommendedName>
        <fullName evidence="4">Transporter</fullName>
    </recommendedName>
</protein>
<feature type="region of interest" description="Disordered" evidence="1">
    <location>
        <begin position="1"/>
        <end position="36"/>
    </location>
</feature>
<comment type="caution">
    <text evidence="2">The sequence shown here is derived from an EMBL/GenBank/DDBJ whole genome shotgun (WGS) entry which is preliminary data.</text>
</comment>
<dbReference type="AlphaFoldDB" id="A0AAW5E3K4"/>
<name>A0AAW5E3K4_9BACI</name>
<dbReference type="EMBL" id="JAKTTI010000003">
    <property type="protein sequence ID" value="MCH1624487.1"/>
    <property type="molecule type" value="Genomic_DNA"/>
</dbReference>
<dbReference type="Proteomes" id="UP001431131">
    <property type="component" value="Unassembled WGS sequence"/>
</dbReference>
<reference evidence="2" key="1">
    <citation type="submission" date="2022-02" db="EMBL/GenBank/DDBJ databases">
        <title>Fredinandcohnia quinoae sp. nov. isolated from Chenopodium quinoa seeds.</title>
        <authorList>
            <person name="Saati-Santamaria Z."/>
            <person name="Flores-Felix J.D."/>
            <person name="Igual J.M."/>
            <person name="Velazquez E."/>
            <person name="Garcia-Fraile P."/>
            <person name="Martinez-Molina E."/>
        </authorList>
    </citation>
    <scope>NUCLEOTIDE SEQUENCE</scope>
    <source>
        <strain evidence="2">SECRCQ15</strain>
    </source>
</reference>
<accession>A0AAW5E3K4</accession>
<feature type="compositionally biased region" description="Low complexity" evidence="1">
    <location>
        <begin position="16"/>
        <end position="27"/>
    </location>
</feature>
<gene>
    <name evidence="2" type="ORF">MJG50_04040</name>
</gene>